<dbReference type="OrthoDB" id="2079639at2"/>
<protein>
    <submittedName>
        <fullName evidence="1">Uncharacterized protein</fullName>
    </submittedName>
</protein>
<sequence>MSFVEIVERISYKVGYELERKYARPSGNISFPIKLRYAIELWCSELEISNNISSYILQGCQLSAVTELTEFIWQEAIQENKTCKITTPVSEFPTLFTTKNPFSQCIKFFLNRMNIKSENMRLIAMIAFSVTAVGYWLYKTNYQKQPQQTKQTTFKQESGQNECVYNYPSPLVHTINKQFLVLVISASQADFLESLKAKRSIDINDAEKLYKFTKYLWLGSESGFTQKQANLKNYSVTARESEYDINLIYIELKQSEEGFKSNVNQLDRYDAFRKLPELIINFTISNRLQMEAYENFDVYNR</sequence>
<comment type="caution">
    <text evidence="1">The sequence shown here is derived from an EMBL/GenBank/DDBJ whole genome shotgun (WGS) entry which is preliminary data.</text>
</comment>
<accession>A0A433MZX5</accession>
<dbReference type="EMBL" id="RSCJ01000031">
    <property type="protein sequence ID" value="RUR74089.1"/>
    <property type="molecule type" value="Genomic_DNA"/>
</dbReference>
<dbReference type="RefSeq" id="WP_016877751.1">
    <property type="nucleotide sequence ID" value="NZ_AJLN01000134.1"/>
</dbReference>
<gene>
    <name evidence="1" type="ORF">PCC6912_53970</name>
</gene>
<evidence type="ECO:0000313" key="1">
    <source>
        <dbReference type="EMBL" id="RUR74089.1"/>
    </source>
</evidence>
<dbReference type="STRING" id="211165.GCA_000317285_05755"/>
<name>A0A433MZX5_CHLFR</name>
<dbReference type="AlphaFoldDB" id="A0A433MZX5"/>
<keyword evidence="2" id="KW-1185">Reference proteome</keyword>
<organism evidence="1 2">
    <name type="scientific">Chlorogloeopsis fritschii PCC 6912</name>
    <dbReference type="NCBI Taxonomy" id="211165"/>
    <lineage>
        <taxon>Bacteria</taxon>
        <taxon>Bacillati</taxon>
        <taxon>Cyanobacteriota</taxon>
        <taxon>Cyanophyceae</taxon>
        <taxon>Nostocales</taxon>
        <taxon>Chlorogloeopsidaceae</taxon>
        <taxon>Chlorogloeopsis</taxon>
    </lineage>
</organism>
<dbReference type="Proteomes" id="UP000268857">
    <property type="component" value="Unassembled WGS sequence"/>
</dbReference>
<reference evidence="1 2" key="1">
    <citation type="journal article" date="2019" name="Genome Biol. Evol.">
        <title>Day and night: Metabolic profiles and evolutionary relationships of six axenic non-marine cyanobacteria.</title>
        <authorList>
            <person name="Will S.E."/>
            <person name="Henke P."/>
            <person name="Boedeker C."/>
            <person name="Huang S."/>
            <person name="Brinkmann H."/>
            <person name="Rohde M."/>
            <person name="Jarek M."/>
            <person name="Friedl T."/>
            <person name="Seufert S."/>
            <person name="Schumacher M."/>
            <person name="Overmann J."/>
            <person name="Neumann-Schaal M."/>
            <person name="Petersen J."/>
        </authorList>
    </citation>
    <scope>NUCLEOTIDE SEQUENCE [LARGE SCALE GENOMIC DNA]</scope>
    <source>
        <strain evidence="1 2">PCC 6912</strain>
    </source>
</reference>
<proteinExistence type="predicted"/>
<evidence type="ECO:0000313" key="2">
    <source>
        <dbReference type="Proteomes" id="UP000268857"/>
    </source>
</evidence>